<dbReference type="HAMAP" id="MF_02064">
    <property type="entry name" value="Sigma70_SigI"/>
    <property type="match status" value="1"/>
</dbReference>
<feature type="DNA-binding region" description="H-T-H motif" evidence="6">
    <location>
        <begin position="174"/>
        <end position="193"/>
    </location>
</feature>
<evidence type="ECO:0000256" key="2">
    <source>
        <dbReference type="ARBA" id="ARBA00023015"/>
    </source>
</evidence>
<evidence type="ECO:0000256" key="3">
    <source>
        <dbReference type="ARBA" id="ARBA00023082"/>
    </source>
</evidence>
<comment type="caution">
    <text evidence="7">The sequence shown here is derived from an EMBL/GenBank/DDBJ whole genome shotgun (WGS) entry which is preliminary data.</text>
</comment>
<comment type="subcellular location">
    <subcellularLocation>
        <location evidence="6">Cytoplasm</location>
    </subcellularLocation>
</comment>
<keyword evidence="3 6" id="KW-0731">Sigma factor</keyword>
<name>A0A918D4R2_9BACI</name>
<reference evidence="7" key="1">
    <citation type="journal article" date="2014" name="Int. J. Syst. Evol. Microbiol.">
        <title>Complete genome sequence of Corynebacterium casei LMG S-19264T (=DSM 44701T), isolated from a smear-ripened cheese.</title>
        <authorList>
            <consortium name="US DOE Joint Genome Institute (JGI-PGF)"/>
            <person name="Walter F."/>
            <person name="Albersmeier A."/>
            <person name="Kalinowski J."/>
            <person name="Ruckert C."/>
        </authorList>
    </citation>
    <scope>NUCLEOTIDE SEQUENCE</scope>
    <source>
        <strain evidence="7">JCM 17251</strain>
    </source>
</reference>
<dbReference type="GO" id="GO:0003677">
    <property type="term" value="F:DNA binding"/>
    <property type="evidence" value="ECO:0007669"/>
    <property type="project" value="UniProtKB-UniRule"/>
</dbReference>
<dbReference type="Proteomes" id="UP000624041">
    <property type="component" value="Unassembled WGS sequence"/>
</dbReference>
<reference evidence="7" key="2">
    <citation type="submission" date="2020-09" db="EMBL/GenBank/DDBJ databases">
        <authorList>
            <person name="Sun Q."/>
            <person name="Ohkuma M."/>
        </authorList>
    </citation>
    <scope>NUCLEOTIDE SEQUENCE</scope>
    <source>
        <strain evidence="7">JCM 17251</strain>
    </source>
</reference>
<protein>
    <recommendedName>
        <fullName evidence="6">RNA polymerase sigma factor SigI</fullName>
    </recommendedName>
</protein>
<dbReference type="SUPFAM" id="SSF88946">
    <property type="entry name" value="Sigma2 domain of RNA polymerase sigma factors"/>
    <property type="match status" value="1"/>
</dbReference>
<dbReference type="PIRSF" id="PIRSF038953">
    <property type="entry name" value="SigI"/>
    <property type="match status" value="1"/>
</dbReference>
<comment type="function">
    <text evidence="6">Sigma factors are initiation factors that promote the attachment of RNA polymerase to specific initiation sites and are then released.</text>
</comment>
<dbReference type="EMBL" id="BMOS01000037">
    <property type="protein sequence ID" value="GGN65439.1"/>
    <property type="molecule type" value="Genomic_DNA"/>
</dbReference>
<keyword evidence="4 6" id="KW-0238">DNA-binding</keyword>
<keyword evidence="8" id="KW-1185">Reference proteome</keyword>
<evidence type="ECO:0000313" key="7">
    <source>
        <dbReference type="EMBL" id="GGN65439.1"/>
    </source>
</evidence>
<dbReference type="InterPro" id="IPR014244">
    <property type="entry name" value="RNA_pol_sigma-I"/>
</dbReference>
<dbReference type="GO" id="GO:0006352">
    <property type="term" value="P:DNA-templated transcription initiation"/>
    <property type="evidence" value="ECO:0007669"/>
    <property type="project" value="UniProtKB-UniRule"/>
</dbReference>
<evidence type="ECO:0000256" key="6">
    <source>
        <dbReference type="HAMAP-Rule" id="MF_02064"/>
    </source>
</evidence>
<keyword evidence="1 6" id="KW-0963">Cytoplasm</keyword>
<dbReference type="InterPro" id="IPR013325">
    <property type="entry name" value="RNA_pol_sigma_r2"/>
</dbReference>
<sequence length="216" mass="25740">MHDYLLKSSQPFMVKIVSQVCKRYIDPLRDDEFSIGLSAFNEAIFLYSPAKGSSFLSFAKLIVSRKVIDYIRYNARRQHIVSFDQTYDEETMENPAEISAVIEQYQDEQLALNRREETLEYHQKLEEYNLSLLELTEIAPKHRNTRETSVQIARMLIKDEELREYVKTKKKLPIKKMESRVPVSKKTLERNRKYILAMFIIFDENYLYLKEYIKEG</sequence>
<accession>A0A918D4R2</accession>
<evidence type="ECO:0000256" key="5">
    <source>
        <dbReference type="ARBA" id="ARBA00023163"/>
    </source>
</evidence>
<gene>
    <name evidence="6 7" type="primary">sigI</name>
    <name evidence="7" type="ORF">GCM10007971_34270</name>
</gene>
<keyword evidence="2 6" id="KW-0805">Transcription regulation</keyword>
<keyword evidence="5 6" id="KW-0804">Transcription</keyword>
<evidence type="ECO:0000313" key="8">
    <source>
        <dbReference type="Proteomes" id="UP000624041"/>
    </source>
</evidence>
<comment type="activity regulation">
    <text evidence="6">Negatively regulated by the anti-sigma-I factor RsgI.</text>
</comment>
<evidence type="ECO:0000256" key="4">
    <source>
        <dbReference type="ARBA" id="ARBA00023125"/>
    </source>
</evidence>
<dbReference type="NCBIfam" id="TIGR02895">
    <property type="entry name" value="spore_sigI"/>
    <property type="match status" value="1"/>
</dbReference>
<comment type="similarity">
    <text evidence="6">Belongs to the sigma-70 factor family. SigI subfamily.</text>
</comment>
<dbReference type="AlphaFoldDB" id="A0A918D4R2"/>
<dbReference type="Gene3D" id="1.10.1740.10">
    <property type="match status" value="1"/>
</dbReference>
<comment type="subunit">
    <text evidence="6">Interacts with RsgI.</text>
</comment>
<feature type="short sequence motif" description="Polymerase core binding" evidence="6">
    <location>
        <begin position="31"/>
        <end position="44"/>
    </location>
</feature>
<proteinExistence type="inferred from homology"/>
<keyword evidence="6" id="KW-0346">Stress response</keyword>
<organism evidence="7 8">
    <name type="scientific">Oceanobacillus indicireducens</name>
    <dbReference type="NCBI Taxonomy" id="1004261"/>
    <lineage>
        <taxon>Bacteria</taxon>
        <taxon>Bacillati</taxon>
        <taxon>Bacillota</taxon>
        <taxon>Bacilli</taxon>
        <taxon>Bacillales</taxon>
        <taxon>Bacillaceae</taxon>
        <taxon>Oceanobacillus</taxon>
    </lineage>
</organism>
<evidence type="ECO:0000256" key="1">
    <source>
        <dbReference type="ARBA" id="ARBA00022490"/>
    </source>
</evidence>
<dbReference type="GO" id="GO:0016987">
    <property type="term" value="F:sigma factor activity"/>
    <property type="evidence" value="ECO:0007669"/>
    <property type="project" value="UniProtKB-UniRule"/>
</dbReference>
<dbReference type="GO" id="GO:0005737">
    <property type="term" value="C:cytoplasm"/>
    <property type="evidence" value="ECO:0007669"/>
    <property type="project" value="UniProtKB-SubCell"/>
</dbReference>